<organism evidence="2 3">
    <name type="scientific">Rhodoplanes elegans</name>
    <dbReference type="NCBI Taxonomy" id="29408"/>
    <lineage>
        <taxon>Bacteria</taxon>
        <taxon>Pseudomonadati</taxon>
        <taxon>Pseudomonadota</taxon>
        <taxon>Alphaproteobacteria</taxon>
        <taxon>Hyphomicrobiales</taxon>
        <taxon>Nitrobacteraceae</taxon>
        <taxon>Rhodoplanes</taxon>
    </lineage>
</organism>
<dbReference type="AlphaFoldDB" id="A0A327JSY6"/>
<evidence type="ECO:0008006" key="4">
    <source>
        <dbReference type="Google" id="ProtNLM"/>
    </source>
</evidence>
<dbReference type="InterPro" id="IPR052517">
    <property type="entry name" value="GlcG_carb_metab_protein"/>
</dbReference>
<evidence type="ECO:0000313" key="3">
    <source>
        <dbReference type="Proteomes" id="UP000248863"/>
    </source>
</evidence>
<gene>
    <name evidence="2" type="ORF">CH338_29115</name>
</gene>
<dbReference type="InterPro" id="IPR005624">
    <property type="entry name" value="PduO/GlcC-like"/>
</dbReference>
<dbReference type="Pfam" id="PF03928">
    <property type="entry name" value="HbpS-like"/>
    <property type="match status" value="1"/>
</dbReference>
<dbReference type="SUPFAM" id="SSF143744">
    <property type="entry name" value="GlcG-like"/>
    <property type="match status" value="1"/>
</dbReference>
<dbReference type="Gene3D" id="3.30.450.150">
    <property type="entry name" value="Haem-degrading domain"/>
    <property type="match status" value="1"/>
</dbReference>
<feature type="region of interest" description="Disordered" evidence="1">
    <location>
        <begin position="1"/>
        <end position="47"/>
    </location>
</feature>
<name>A0A327JSY6_9BRAD</name>
<proteinExistence type="predicted"/>
<dbReference type="OrthoDB" id="9815788at2"/>
<sequence length="194" mass="20175">MRAQVRCRRAALRRRAGAPTMASRNEPSERDPMNPASHPASHTASYTASAKRLTNAGARQILETAMEKARAAGIQVAVAIVDGGGNLLLLERMDTARFHLVHSSTTKARCCASNKRPTTSKGAVAQPLDVAHALGLALAAGPENWTAMEGGCPIIFDGECVGGVGVSGGSWDMDAQIAEEAVRSIGASVSIDGK</sequence>
<accession>A0A327JSY6</accession>
<dbReference type="InterPro" id="IPR038084">
    <property type="entry name" value="PduO/GlcC-like_sf"/>
</dbReference>
<dbReference type="PANTHER" id="PTHR34309">
    <property type="entry name" value="SLR1406 PROTEIN"/>
    <property type="match status" value="1"/>
</dbReference>
<keyword evidence="3" id="KW-1185">Reference proteome</keyword>
<evidence type="ECO:0000256" key="1">
    <source>
        <dbReference type="SAM" id="MobiDB-lite"/>
    </source>
</evidence>
<dbReference type="EMBL" id="NPEU01000734">
    <property type="protein sequence ID" value="RAI28735.1"/>
    <property type="molecule type" value="Genomic_DNA"/>
</dbReference>
<evidence type="ECO:0000313" key="2">
    <source>
        <dbReference type="EMBL" id="RAI28735.1"/>
    </source>
</evidence>
<dbReference type="PANTHER" id="PTHR34309:SF1">
    <property type="entry name" value="PROTEIN GLCG"/>
    <property type="match status" value="1"/>
</dbReference>
<dbReference type="Proteomes" id="UP000248863">
    <property type="component" value="Unassembled WGS sequence"/>
</dbReference>
<comment type="caution">
    <text evidence="2">The sequence shown here is derived from an EMBL/GenBank/DDBJ whole genome shotgun (WGS) entry which is preliminary data.</text>
</comment>
<feature type="compositionally biased region" description="Basic residues" evidence="1">
    <location>
        <begin position="1"/>
        <end position="16"/>
    </location>
</feature>
<protein>
    <recommendedName>
        <fullName evidence="4">Heme-binding protein</fullName>
    </recommendedName>
</protein>
<reference evidence="2 3" key="1">
    <citation type="submission" date="2017-07" db="EMBL/GenBank/DDBJ databases">
        <title>Draft Genome Sequences of Select Purple Nonsulfur Bacteria.</title>
        <authorList>
            <person name="Lasarre B."/>
            <person name="Mckinlay J.B."/>
        </authorList>
    </citation>
    <scope>NUCLEOTIDE SEQUENCE [LARGE SCALE GENOMIC DNA]</scope>
    <source>
        <strain evidence="2 3">DSM 11907</strain>
    </source>
</reference>